<name>A0A540V1N2_9BACL</name>
<evidence type="ECO:0000313" key="2">
    <source>
        <dbReference type="Proteomes" id="UP000315753"/>
    </source>
</evidence>
<gene>
    <name evidence="1" type="ORF">FKZ59_09135</name>
</gene>
<dbReference type="AlphaFoldDB" id="A0A540V1N2"/>
<protein>
    <submittedName>
        <fullName evidence="1">Uncharacterized protein</fullName>
    </submittedName>
</protein>
<organism evidence="1 2">
    <name type="scientific">Ureibacillus terrenus</name>
    <dbReference type="NCBI Taxonomy" id="118246"/>
    <lineage>
        <taxon>Bacteria</taxon>
        <taxon>Bacillati</taxon>
        <taxon>Bacillota</taxon>
        <taxon>Bacilli</taxon>
        <taxon>Bacillales</taxon>
        <taxon>Caryophanaceae</taxon>
        <taxon>Ureibacillus</taxon>
    </lineage>
</organism>
<evidence type="ECO:0000313" key="1">
    <source>
        <dbReference type="EMBL" id="TQE90659.1"/>
    </source>
</evidence>
<proteinExistence type="predicted"/>
<dbReference type="OrthoDB" id="2474144at2"/>
<keyword evidence="2" id="KW-1185">Reference proteome</keyword>
<reference evidence="1 2" key="1">
    <citation type="submission" date="2019-06" db="EMBL/GenBank/DDBJ databases">
        <title>Genome sequence of Ureibacillus terrenus.</title>
        <authorList>
            <person name="Maclea K.S."/>
            <person name="Simoes M."/>
        </authorList>
    </citation>
    <scope>NUCLEOTIDE SEQUENCE [LARGE SCALE GENOMIC DNA]</scope>
    <source>
        <strain evidence="1 2">ATCC BAA-384</strain>
    </source>
</reference>
<dbReference type="EMBL" id="VIGD01000010">
    <property type="protein sequence ID" value="TQE90659.1"/>
    <property type="molecule type" value="Genomic_DNA"/>
</dbReference>
<sequence>MKKLLLAALIFVLLFGGFFIYLKAVPPLLTGTIVKSEDGQTVVIALGNKGFRDLKVTGVKVNNYADPADLKMQVGQSSEDLVATFEEDPGDGKSIEFKNVEDVSIPKGTNPEERQEKVYGLTVNHQEPIHNVHIKYRYFGILFNDTIILD</sequence>
<comment type="caution">
    <text evidence="1">The sequence shown here is derived from an EMBL/GenBank/DDBJ whole genome shotgun (WGS) entry which is preliminary data.</text>
</comment>
<accession>A0A540V1N2</accession>
<dbReference type="Proteomes" id="UP000315753">
    <property type="component" value="Unassembled WGS sequence"/>
</dbReference>
<dbReference type="RefSeq" id="WP_141602452.1">
    <property type="nucleotide sequence ID" value="NZ_JARMSB010000021.1"/>
</dbReference>